<keyword evidence="7 10" id="KW-0235">DNA replication</keyword>
<dbReference type="InterPro" id="IPR022637">
    <property type="entry name" value="DNA_polIII_beta_cen"/>
</dbReference>
<name>A0ABT3QRZ4_9HYPH</name>
<comment type="caution">
    <text evidence="14">The sequence shown here is derived from an EMBL/GenBank/DDBJ whole genome shotgun (WGS) entry which is preliminary data.</text>
</comment>
<dbReference type="Pfam" id="PF02767">
    <property type="entry name" value="DNA_pol3_beta_2"/>
    <property type="match status" value="1"/>
</dbReference>
<dbReference type="InterPro" id="IPR046938">
    <property type="entry name" value="DNA_clamp_sf"/>
</dbReference>
<comment type="subunit">
    <text evidence="10">Forms a ring-shaped head-to-tail homodimer around DNA.</text>
</comment>
<comment type="function">
    <text evidence="10">Confers DNA tethering and processivity to DNA polymerases and other proteins. Acts as a clamp, forming a ring around DNA (a reaction catalyzed by the clamp-loading complex) which diffuses in an ATP-independent manner freely and bidirectionally along dsDNA. Initially characterized for its ability to contact the catalytic subunit of DNA polymerase III (Pol III), a complex, multichain enzyme responsible for most of the replicative synthesis in bacteria; Pol III exhibits 3'-5' exonuclease proofreading activity. The beta chain is required for initiation of replication as well as for processivity of DNA replication.</text>
</comment>
<evidence type="ECO:0000256" key="9">
    <source>
        <dbReference type="ARBA" id="ARBA00023125"/>
    </source>
</evidence>
<dbReference type="SMART" id="SM00480">
    <property type="entry name" value="POL3Bc"/>
    <property type="match status" value="1"/>
</dbReference>
<dbReference type="GO" id="GO:0003887">
    <property type="term" value="F:DNA-directed DNA polymerase activity"/>
    <property type="evidence" value="ECO:0007669"/>
    <property type="project" value="UniProtKB-EC"/>
</dbReference>
<accession>A0ABT3QRZ4</accession>
<evidence type="ECO:0000256" key="4">
    <source>
        <dbReference type="ARBA" id="ARBA00022490"/>
    </source>
</evidence>
<evidence type="ECO:0000256" key="6">
    <source>
        <dbReference type="ARBA" id="ARBA00022695"/>
    </source>
</evidence>
<feature type="domain" description="DNA polymerase III beta sliding clamp C-terminal" evidence="13">
    <location>
        <begin position="250"/>
        <end position="360"/>
    </location>
</feature>
<dbReference type="Gene3D" id="3.10.150.10">
    <property type="entry name" value="DNA Polymerase III, subunit A, domain 2"/>
    <property type="match status" value="1"/>
</dbReference>
<dbReference type="Proteomes" id="UP001301216">
    <property type="component" value="Unassembled WGS sequence"/>
</dbReference>
<evidence type="ECO:0000256" key="7">
    <source>
        <dbReference type="ARBA" id="ARBA00022705"/>
    </source>
</evidence>
<dbReference type="Gene3D" id="3.70.10.10">
    <property type="match status" value="1"/>
</dbReference>
<keyword evidence="6 10" id="KW-0548">Nucleotidyltransferase</keyword>
<feature type="domain" description="DNA polymerase III beta sliding clamp central" evidence="12">
    <location>
        <begin position="135"/>
        <end position="247"/>
    </location>
</feature>
<keyword evidence="9" id="KW-0238">DNA-binding</keyword>
<dbReference type="PIRSF" id="PIRSF000804">
    <property type="entry name" value="DNA_pol_III_b"/>
    <property type="match status" value="1"/>
</dbReference>
<protein>
    <recommendedName>
        <fullName evidence="3 10">Beta sliding clamp</fullName>
    </recommendedName>
</protein>
<organism evidence="14 15">
    <name type="scientific">Ochrobactrum chromiisoli</name>
    <dbReference type="NCBI Taxonomy" id="2993941"/>
    <lineage>
        <taxon>Bacteria</taxon>
        <taxon>Pseudomonadati</taxon>
        <taxon>Pseudomonadota</taxon>
        <taxon>Alphaproteobacteria</taxon>
        <taxon>Hyphomicrobiales</taxon>
        <taxon>Brucellaceae</taxon>
        <taxon>Brucella/Ochrobactrum group</taxon>
        <taxon>Ochrobactrum</taxon>
    </lineage>
</organism>
<keyword evidence="5 10" id="KW-0808">Transferase</keyword>
<dbReference type="InterPro" id="IPR001001">
    <property type="entry name" value="DNA_polIII_beta"/>
</dbReference>
<evidence type="ECO:0000313" key="15">
    <source>
        <dbReference type="Proteomes" id="UP001301216"/>
    </source>
</evidence>
<feature type="domain" description="DNA polymerase III beta sliding clamp N-terminal" evidence="11">
    <location>
        <begin position="5"/>
        <end position="122"/>
    </location>
</feature>
<evidence type="ECO:0000256" key="10">
    <source>
        <dbReference type="PIRNR" id="PIRNR000804"/>
    </source>
</evidence>
<gene>
    <name evidence="14" type="primary">dnaN</name>
    <name evidence="14" type="ORF">OPR82_16565</name>
</gene>
<keyword evidence="4 10" id="KW-0963">Cytoplasm</keyword>
<dbReference type="Pfam" id="PF00712">
    <property type="entry name" value="DNA_pol3_beta"/>
    <property type="match status" value="1"/>
</dbReference>
<evidence type="ECO:0000259" key="11">
    <source>
        <dbReference type="Pfam" id="PF00712"/>
    </source>
</evidence>
<reference evidence="14 15" key="1">
    <citation type="submission" date="2022-11" db="EMBL/GenBank/DDBJ databases">
        <title>Brucella sp. YY2X, whole genome shotgun sequencing project.</title>
        <authorList>
            <person name="Yang Y."/>
        </authorList>
    </citation>
    <scope>NUCLEOTIDE SEQUENCE [LARGE SCALE GENOMIC DNA]</scope>
    <source>
        <strain evidence="14 15">YY2X</strain>
    </source>
</reference>
<comment type="similarity">
    <text evidence="2 10">Belongs to the beta sliding clamp family.</text>
</comment>
<dbReference type="InterPro" id="IPR022634">
    <property type="entry name" value="DNA_polIII_beta_N"/>
</dbReference>
<evidence type="ECO:0000259" key="13">
    <source>
        <dbReference type="Pfam" id="PF02768"/>
    </source>
</evidence>
<dbReference type="Pfam" id="PF02768">
    <property type="entry name" value="DNA_pol3_beta_3"/>
    <property type="match status" value="1"/>
</dbReference>
<evidence type="ECO:0000313" key="14">
    <source>
        <dbReference type="EMBL" id="MCX2698355.1"/>
    </source>
</evidence>
<evidence type="ECO:0000256" key="2">
    <source>
        <dbReference type="ARBA" id="ARBA00010752"/>
    </source>
</evidence>
<dbReference type="PANTHER" id="PTHR30478">
    <property type="entry name" value="DNA POLYMERASE III SUBUNIT BETA"/>
    <property type="match status" value="1"/>
</dbReference>
<evidence type="ECO:0000256" key="1">
    <source>
        <dbReference type="ARBA" id="ARBA00004496"/>
    </source>
</evidence>
<sequence length="375" mass="40370">MSATSFTIARGALLPALKAVNRAVEKRNTIPILGNVLMSAEDDRLCVTCTNLDLEVRASAEAPGIDAIASFTMPSALLHDAVSKFADGANVKFEGDDAHVNVSAGRSRFRLQVLPASDFPEMSAGDFTHHFSLTGADMADAIAKVSFAISTEETRYYLNGIYLHRTDDHLAFVATDGHRLALVKLAPPEGSEGMPGVIIPRATVSLLRHLASAEGDVAISLSAQKIRFEMPGGIVITSKLIDGNYPDYPRVIPANNDKSYMVEREALTAALGRVMTLSSERGRAVKFCFKAVELQLETNNPDHGQAQDSINITGSAPDDFQIGFNGRYCLDILEAVDSKELTFELSDPGSPCKITPTETPGSGEKPLFVLMPMRV</sequence>
<dbReference type="CDD" id="cd00140">
    <property type="entry name" value="beta_clamp"/>
    <property type="match status" value="1"/>
</dbReference>
<dbReference type="SUPFAM" id="SSF55979">
    <property type="entry name" value="DNA clamp"/>
    <property type="match status" value="3"/>
</dbReference>
<evidence type="ECO:0000259" key="12">
    <source>
        <dbReference type="Pfam" id="PF02767"/>
    </source>
</evidence>
<dbReference type="PANTHER" id="PTHR30478:SF0">
    <property type="entry name" value="BETA SLIDING CLAMP"/>
    <property type="match status" value="1"/>
</dbReference>
<evidence type="ECO:0000256" key="3">
    <source>
        <dbReference type="ARBA" id="ARBA00021035"/>
    </source>
</evidence>
<dbReference type="EMBL" id="JAPHAV010000010">
    <property type="protein sequence ID" value="MCX2698355.1"/>
    <property type="molecule type" value="Genomic_DNA"/>
</dbReference>
<dbReference type="RefSeq" id="WP_265986081.1">
    <property type="nucleotide sequence ID" value="NZ_JAPHAV010000010.1"/>
</dbReference>
<dbReference type="InterPro" id="IPR022635">
    <property type="entry name" value="DNA_polIII_beta_C"/>
</dbReference>
<keyword evidence="15" id="KW-1185">Reference proteome</keyword>
<evidence type="ECO:0000256" key="8">
    <source>
        <dbReference type="ARBA" id="ARBA00022932"/>
    </source>
</evidence>
<proteinExistence type="inferred from homology"/>
<keyword evidence="8 10" id="KW-0239">DNA-directed DNA polymerase</keyword>
<evidence type="ECO:0000256" key="5">
    <source>
        <dbReference type="ARBA" id="ARBA00022679"/>
    </source>
</evidence>
<dbReference type="NCBIfam" id="TIGR00663">
    <property type="entry name" value="dnan"/>
    <property type="match status" value="1"/>
</dbReference>
<comment type="subcellular location">
    <subcellularLocation>
        <location evidence="1 10">Cytoplasm</location>
    </subcellularLocation>
</comment>